<keyword evidence="2" id="KW-0813">Transport</keyword>
<proteinExistence type="predicted"/>
<dbReference type="PIRSF" id="PIRSF006060">
    <property type="entry name" value="AA_transporter"/>
    <property type="match status" value="1"/>
</dbReference>
<dbReference type="EMBL" id="KN847322">
    <property type="protein sequence ID" value="KIW51908.1"/>
    <property type="molecule type" value="Genomic_DNA"/>
</dbReference>
<evidence type="ECO:0000256" key="4">
    <source>
        <dbReference type="ARBA" id="ARBA00022989"/>
    </source>
</evidence>
<feature type="transmembrane region" description="Helical" evidence="6">
    <location>
        <begin position="172"/>
        <end position="189"/>
    </location>
</feature>
<keyword evidence="4 6" id="KW-1133">Transmembrane helix</keyword>
<evidence type="ECO:0000256" key="6">
    <source>
        <dbReference type="SAM" id="Phobius"/>
    </source>
</evidence>
<dbReference type="PANTHER" id="PTHR45649">
    <property type="entry name" value="AMINO-ACID PERMEASE BAT1"/>
    <property type="match status" value="1"/>
</dbReference>
<dbReference type="Proteomes" id="UP000054342">
    <property type="component" value="Unassembled WGS sequence"/>
</dbReference>
<dbReference type="OrthoDB" id="3257095at2759"/>
<feature type="transmembrane region" description="Helical" evidence="6">
    <location>
        <begin position="380"/>
        <end position="400"/>
    </location>
</feature>
<evidence type="ECO:0000256" key="1">
    <source>
        <dbReference type="ARBA" id="ARBA00004141"/>
    </source>
</evidence>
<sequence length="533" mass="57856">MEAEKHPVSQENGDMEQGMNRETLNDEQLLAALGHKQELRRDFSIWSLGCLCLCLMATWEALSSVVAAALISGGAPCLFYNYIISFLGTLAIALSLAEIASIWPTAGGQYHWVAVLAPPKTRVVASWFTGWISVGGQIVLTASAAFAAGLQLQALITLNHPDAYVPQRWQGMLFYWLILLYAAVINIWGSKILPHTNLASGILHIVGFLVIVIILGVMAPKHSAHYVFAEVANSSGWSSDGAAWLVGLLSSVYPFLGYDAAAHLAEELPRSNRNVPLAMVGSVVANGVIGFAYCIVLLFSLGDLESLLESPTGFPFMQLYLNVTKSNVGATIMVLIICLIAVAANAAGLTSTSRTFWAFARDEAMPCAKYFSHVHSNLKVPVRMIVLVSVLQALLGFIYLGNTTAFNAILSMAIIGMYLSYLLPIVYMLCFGRPKLSRSEYGPFRLGRIGGASVNALAIVWLVLAIIFSTFPSYEPVTPQDMNYSTVVLAGWVVFGAIYYLFFGRRVYTGPVVETEASELAMVRQTPASKQPE</sequence>
<dbReference type="GO" id="GO:0022857">
    <property type="term" value="F:transmembrane transporter activity"/>
    <property type="evidence" value="ECO:0007669"/>
    <property type="project" value="InterPro"/>
</dbReference>
<feature type="transmembrane region" description="Helical" evidence="6">
    <location>
        <begin position="124"/>
        <end position="152"/>
    </location>
</feature>
<dbReference type="GeneID" id="25332491"/>
<evidence type="ECO:0000313" key="8">
    <source>
        <dbReference type="Proteomes" id="UP000054342"/>
    </source>
</evidence>
<gene>
    <name evidence="7" type="ORF">PV05_10583</name>
</gene>
<feature type="transmembrane region" description="Helical" evidence="6">
    <location>
        <begin position="277"/>
        <end position="301"/>
    </location>
</feature>
<dbReference type="RefSeq" id="XP_013312492.1">
    <property type="nucleotide sequence ID" value="XM_013457038.1"/>
</dbReference>
<dbReference type="PANTHER" id="PTHR45649:SF14">
    <property type="entry name" value="GABA PERMEASE"/>
    <property type="match status" value="1"/>
</dbReference>
<feature type="transmembrane region" description="Helical" evidence="6">
    <location>
        <begin position="483"/>
        <end position="502"/>
    </location>
</feature>
<feature type="transmembrane region" description="Helical" evidence="6">
    <location>
        <begin position="201"/>
        <end position="221"/>
    </location>
</feature>
<feature type="transmembrane region" description="Helical" evidence="6">
    <location>
        <begin position="328"/>
        <end position="349"/>
    </location>
</feature>
<evidence type="ECO:0000313" key="7">
    <source>
        <dbReference type="EMBL" id="KIW51908.1"/>
    </source>
</evidence>
<protein>
    <recommendedName>
        <fullName evidence="9">Amino acid permease</fullName>
    </recommendedName>
</protein>
<keyword evidence="8" id="KW-1185">Reference proteome</keyword>
<name>A0A0D2E934_9EURO</name>
<keyword evidence="3 6" id="KW-0812">Transmembrane</keyword>
<dbReference type="GO" id="GO:0016020">
    <property type="term" value="C:membrane"/>
    <property type="evidence" value="ECO:0007669"/>
    <property type="project" value="UniProtKB-SubCell"/>
</dbReference>
<reference evidence="7 8" key="1">
    <citation type="submission" date="2015-01" db="EMBL/GenBank/DDBJ databases">
        <title>The Genome Sequence of Exophiala xenobiotica CBS118157.</title>
        <authorList>
            <consortium name="The Broad Institute Genomics Platform"/>
            <person name="Cuomo C."/>
            <person name="de Hoog S."/>
            <person name="Gorbushina A."/>
            <person name="Stielow B."/>
            <person name="Teixiera M."/>
            <person name="Abouelleil A."/>
            <person name="Chapman S.B."/>
            <person name="Priest M."/>
            <person name="Young S.K."/>
            <person name="Wortman J."/>
            <person name="Nusbaum C."/>
            <person name="Birren B."/>
        </authorList>
    </citation>
    <scope>NUCLEOTIDE SEQUENCE [LARGE SCALE GENOMIC DNA]</scope>
    <source>
        <strain evidence="7 8">CBS 118157</strain>
    </source>
</reference>
<dbReference type="AlphaFoldDB" id="A0A0D2E934"/>
<evidence type="ECO:0000256" key="3">
    <source>
        <dbReference type="ARBA" id="ARBA00022692"/>
    </source>
</evidence>
<comment type="subcellular location">
    <subcellularLocation>
        <location evidence="1">Membrane</location>
        <topology evidence="1">Multi-pass membrane protein</topology>
    </subcellularLocation>
</comment>
<feature type="transmembrane region" description="Helical" evidence="6">
    <location>
        <begin position="241"/>
        <end position="265"/>
    </location>
</feature>
<feature type="transmembrane region" description="Helical" evidence="6">
    <location>
        <begin position="406"/>
        <end position="431"/>
    </location>
</feature>
<feature type="transmembrane region" description="Helical" evidence="6">
    <location>
        <begin position="45"/>
        <end position="73"/>
    </location>
</feature>
<evidence type="ECO:0000256" key="2">
    <source>
        <dbReference type="ARBA" id="ARBA00022448"/>
    </source>
</evidence>
<dbReference type="STRING" id="348802.A0A0D2E934"/>
<evidence type="ECO:0000256" key="5">
    <source>
        <dbReference type="ARBA" id="ARBA00023136"/>
    </source>
</evidence>
<dbReference type="HOGENOM" id="CLU_004495_6_2_1"/>
<dbReference type="InterPro" id="IPR002293">
    <property type="entry name" value="AA/rel_permease1"/>
</dbReference>
<accession>A0A0D2E934</accession>
<keyword evidence="5 6" id="KW-0472">Membrane</keyword>
<feature type="transmembrane region" description="Helical" evidence="6">
    <location>
        <begin position="452"/>
        <end position="471"/>
    </location>
</feature>
<dbReference type="Pfam" id="PF13520">
    <property type="entry name" value="AA_permease_2"/>
    <property type="match status" value="1"/>
</dbReference>
<organism evidence="7 8">
    <name type="scientific">Exophiala xenobiotica</name>
    <dbReference type="NCBI Taxonomy" id="348802"/>
    <lineage>
        <taxon>Eukaryota</taxon>
        <taxon>Fungi</taxon>
        <taxon>Dikarya</taxon>
        <taxon>Ascomycota</taxon>
        <taxon>Pezizomycotina</taxon>
        <taxon>Eurotiomycetes</taxon>
        <taxon>Chaetothyriomycetidae</taxon>
        <taxon>Chaetothyriales</taxon>
        <taxon>Herpotrichiellaceae</taxon>
        <taxon>Exophiala</taxon>
    </lineage>
</organism>
<dbReference type="Gene3D" id="1.20.1740.10">
    <property type="entry name" value="Amino acid/polyamine transporter I"/>
    <property type="match status" value="1"/>
</dbReference>
<feature type="transmembrane region" description="Helical" evidence="6">
    <location>
        <begin position="79"/>
        <end position="103"/>
    </location>
</feature>
<evidence type="ECO:0008006" key="9">
    <source>
        <dbReference type="Google" id="ProtNLM"/>
    </source>
</evidence>